<dbReference type="SUPFAM" id="SSF55874">
    <property type="entry name" value="ATPase domain of HSP90 chaperone/DNA topoisomerase II/histidine kinase"/>
    <property type="match status" value="1"/>
</dbReference>
<feature type="domain" description="Histidine kinase" evidence="8">
    <location>
        <begin position="578"/>
        <end position="855"/>
    </location>
</feature>
<dbReference type="SMART" id="SM00448">
    <property type="entry name" value="REC"/>
    <property type="match status" value="1"/>
</dbReference>
<feature type="region of interest" description="Disordered" evidence="7">
    <location>
        <begin position="1075"/>
        <end position="1096"/>
    </location>
</feature>
<organism evidence="10 11">
    <name type="scientific">Aspergillus minisclerotigenes</name>
    <dbReference type="NCBI Taxonomy" id="656917"/>
    <lineage>
        <taxon>Eukaryota</taxon>
        <taxon>Fungi</taxon>
        <taxon>Dikarya</taxon>
        <taxon>Ascomycota</taxon>
        <taxon>Pezizomycotina</taxon>
        <taxon>Eurotiomycetes</taxon>
        <taxon>Eurotiomycetidae</taxon>
        <taxon>Eurotiales</taxon>
        <taxon>Aspergillaceae</taxon>
        <taxon>Aspergillus</taxon>
        <taxon>Aspergillus subgen. Circumdati</taxon>
    </lineage>
</organism>
<evidence type="ECO:0000256" key="6">
    <source>
        <dbReference type="PROSITE-ProRule" id="PRU00169"/>
    </source>
</evidence>
<feature type="compositionally biased region" description="Low complexity" evidence="7">
    <location>
        <begin position="1077"/>
        <end position="1088"/>
    </location>
</feature>
<evidence type="ECO:0000256" key="3">
    <source>
        <dbReference type="ARBA" id="ARBA00022553"/>
    </source>
</evidence>
<evidence type="ECO:0000256" key="1">
    <source>
        <dbReference type="ARBA" id="ARBA00000085"/>
    </source>
</evidence>
<dbReference type="PRINTS" id="PR00344">
    <property type="entry name" value="BCTRLSENSOR"/>
</dbReference>
<dbReference type="SUPFAM" id="SSF52172">
    <property type="entry name" value="CheY-like"/>
    <property type="match status" value="1"/>
</dbReference>
<keyword evidence="3 6" id="KW-0597">Phosphoprotein</keyword>
<dbReference type="EC" id="2.7.13.3" evidence="2"/>
<dbReference type="SUPFAM" id="SSF47384">
    <property type="entry name" value="Homodimeric domain of signal transducing histidine kinase"/>
    <property type="match status" value="1"/>
</dbReference>
<evidence type="ECO:0000256" key="7">
    <source>
        <dbReference type="SAM" id="MobiDB-lite"/>
    </source>
</evidence>
<dbReference type="Gene3D" id="1.10.287.130">
    <property type="match status" value="1"/>
</dbReference>
<dbReference type="InterPro" id="IPR001789">
    <property type="entry name" value="Sig_transdc_resp-reg_receiver"/>
</dbReference>
<dbReference type="Proteomes" id="UP000326289">
    <property type="component" value="Unassembled WGS sequence"/>
</dbReference>
<dbReference type="FunFam" id="1.10.287.130:FF:000023">
    <property type="entry name" value="Sensor histidine kinase/response regulator, putative"/>
    <property type="match status" value="1"/>
</dbReference>
<evidence type="ECO:0000256" key="4">
    <source>
        <dbReference type="ARBA" id="ARBA00022679"/>
    </source>
</evidence>
<dbReference type="Pfam" id="PF00072">
    <property type="entry name" value="Response_reg"/>
    <property type="match status" value="1"/>
</dbReference>
<dbReference type="InterPro" id="IPR003594">
    <property type="entry name" value="HATPase_dom"/>
</dbReference>
<reference evidence="10 11" key="1">
    <citation type="submission" date="2019-04" db="EMBL/GenBank/DDBJ databases">
        <title>Fungal friends and foes A comparative genomics study of 23 Aspergillus species from section Flavi.</title>
        <authorList>
            <consortium name="DOE Joint Genome Institute"/>
            <person name="Kjaerbolling I."/>
            <person name="Vesth T.C."/>
            <person name="Frisvad J.C."/>
            <person name="Nybo J.L."/>
            <person name="Theobald S."/>
            <person name="Kildgaard S."/>
            <person name="Petersen T.I."/>
            <person name="Kuo A."/>
            <person name="Sato A."/>
            <person name="Lyhne E.K."/>
            <person name="Kogle M.E."/>
            <person name="Wiebenga A."/>
            <person name="Kun R.S."/>
            <person name="Lubbers R.J."/>
            <person name="Makela M.R."/>
            <person name="Barry K."/>
            <person name="Chovatia M."/>
            <person name="Clum A."/>
            <person name="Daum C."/>
            <person name="Haridas S."/>
            <person name="He G."/>
            <person name="LaButti K."/>
            <person name="Lipzen A."/>
            <person name="Mondo S."/>
            <person name="Pangilinan J."/>
            <person name="Riley R."/>
            <person name="Salamov A."/>
            <person name="Simmons B.A."/>
            <person name="Magnuson J.K."/>
            <person name="Henrissat B."/>
            <person name="Mortensen U.H."/>
            <person name="Larsen T.O."/>
            <person name="De vries R.P."/>
            <person name="Grigoriev I.V."/>
            <person name="Machida M."/>
            <person name="Baker S.E."/>
            <person name="Andersen M.R."/>
        </authorList>
    </citation>
    <scope>NUCLEOTIDE SEQUENCE [LARGE SCALE GENOMIC DNA]</scope>
    <source>
        <strain evidence="10 11">CBS 117635</strain>
    </source>
</reference>
<keyword evidence="5" id="KW-0418">Kinase</keyword>
<evidence type="ECO:0000313" key="11">
    <source>
        <dbReference type="Proteomes" id="UP000326289"/>
    </source>
</evidence>
<feature type="region of interest" description="Disordered" evidence="7">
    <location>
        <begin position="30"/>
        <end position="67"/>
    </location>
</feature>
<feature type="compositionally biased region" description="Low complexity" evidence="7">
    <location>
        <begin position="30"/>
        <end position="45"/>
    </location>
</feature>
<feature type="domain" description="Response regulatory" evidence="9">
    <location>
        <begin position="1102"/>
        <end position="1225"/>
    </location>
</feature>
<feature type="compositionally biased region" description="Low complexity" evidence="7">
    <location>
        <begin position="312"/>
        <end position="332"/>
    </location>
</feature>
<name>A0A5N6JGC9_9EURO</name>
<dbReference type="SUPFAM" id="SSF55781">
    <property type="entry name" value="GAF domain-like"/>
    <property type="match status" value="1"/>
</dbReference>
<dbReference type="PROSITE" id="PS50110">
    <property type="entry name" value="RESPONSE_REGULATORY"/>
    <property type="match status" value="1"/>
</dbReference>
<dbReference type="SMART" id="SM00388">
    <property type="entry name" value="HisKA"/>
    <property type="match status" value="1"/>
</dbReference>
<dbReference type="Pfam" id="PF00512">
    <property type="entry name" value="HisKA"/>
    <property type="match status" value="1"/>
</dbReference>
<dbReference type="GO" id="GO:0005886">
    <property type="term" value="C:plasma membrane"/>
    <property type="evidence" value="ECO:0007669"/>
    <property type="project" value="TreeGrafter"/>
</dbReference>
<gene>
    <name evidence="10" type="ORF">BDV30DRAFT_204509</name>
</gene>
<keyword evidence="4" id="KW-0808">Transferase</keyword>
<dbReference type="PROSITE" id="PS50109">
    <property type="entry name" value="HIS_KIN"/>
    <property type="match status" value="1"/>
</dbReference>
<evidence type="ECO:0000256" key="5">
    <source>
        <dbReference type="ARBA" id="ARBA00022777"/>
    </source>
</evidence>
<sequence length="1236" mass="134635">MESNHRSDDHNTGRRVRELYRYFQPERVLSGNRTSSSNSSPFSASVPIQDSSLATPPSPSISSQPPLLGSIGAASTVVPEEALVLGNPNTTLSSFAQLAALRLDVERVLISVSDRNSQFILAQSTRSTATPNKHEMSGDGFWGGCSTISTEAWKMCAATVALGPSKKEEGHCKFLVIDDLSQHDEYKGLSFVREKPNFRFYAGTPLTTETNINIGCLFILDTKPHDGLTDTDKQTMKTVSMLIMDYLRVSRQASEGRRAARLSRGLSCFVEGSSSLVDTSHPSYAGSFAAVPGTPQSSYLRANHLSVGSLNSSEFPSRRSQSSDARSISSMSEGRGDPGLSPLPDWWSGNRGNQRLDEVHGNSWAFKRAANLLRESLELGDDGGVIFLEAGNTPMLDIESGSDCSTENSSPAPVLAISTNDEPFAPGPGSSNLYPASNFDSSFLHQLLRRYSKGKLWSFHRDGLVSSSDDEKPSRSCSRATKTPELGRGTGKKWKSLENSMLNLYFPNATQVLFVPLWNAANSQWFSGCFCWNTVETRVFNSSVELSSVLGFGSSIMAEYSRVESLISDRQKGDFIGSISHELRSPLHGILAAAEFLSGTKLDDFQGSLLETIDACGRTLLDTMNQVLDYSKIVSLEKSWRQIKRDKTVPSDYRALDRLSAHLDTYVSTDLALLTEEVVEGVCLGHAYGQKSTISSDQPVVVSPMEDPGDKGSLSHPRPEVDVVVNIAQNDWVYQTQPGALRRIIMNVFGNAMKYTDSGRVSVRLEVTEAEGRCRRSGMEELVTLVVSDTGKGISEEFLRGRLYTPFAQEDTLAVGTGLGLSIVRSLVKSLNGRINVNSTPGEGTTVKVTLPLLRPDVEDIAEDPLTPRSPSAKEKDSPTECRLLRDNHAGRRVAIAGVEPDEIAGHPWWSIISRYLTEWYGLELLSWSSQGPVDIVLSDGATSAADLKKQFATKVPALLLLCDKSVDRATKLKECSSLASIVNIIRPPCGPHKLARSIRKCFDSHANSIPTTKSIVLPERPKFIPDGKGGFESEFSDHVADLTPDATSSSGASSSLGSAYSPTHSEIPEILPTIMSPSSSVRDPSPSEIKEPESKPQRLARVLVVDDNAINLNLMLTFMKKRNLSTLDSAENGKVAVDAVERLQQGYDLIFMDISMPVMNGFEATRAIRAIEKERDCCTPATIIALTGLSSSRDESEALTSGVDLFLTKPVSFKEVSRLLEEWAENGIANRCLSS</sequence>
<protein>
    <recommendedName>
        <fullName evidence="2">histidine kinase</fullName>
        <ecNumber evidence="2">2.7.13.3</ecNumber>
    </recommendedName>
</protein>
<dbReference type="Pfam" id="PF02518">
    <property type="entry name" value="HATPase_c"/>
    <property type="match status" value="1"/>
</dbReference>
<dbReference type="Gene3D" id="3.40.50.2300">
    <property type="match status" value="1"/>
</dbReference>
<dbReference type="AlphaFoldDB" id="A0A5N6JGC9"/>
<feature type="compositionally biased region" description="Polar residues" evidence="7">
    <location>
        <begin position="46"/>
        <end position="55"/>
    </location>
</feature>
<dbReference type="PANTHER" id="PTHR43047:SF72">
    <property type="entry name" value="OSMOSENSING HISTIDINE PROTEIN KINASE SLN1"/>
    <property type="match status" value="1"/>
</dbReference>
<dbReference type="PANTHER" id="PTHR43047">
    <property type="entry name" value="TWO-COMPONENT HISTIDINE PROTEIN KINASE"/>
    <property type="match status" value="1"/>
</dbReference>
<dbReference type="InterPro" id="IPR011006">
    <property type="entry name" value="CheY-like_superfamily"/>
</dbReference>
<dbReference type="Gene3D" id="3.30.565.10">
    <property type="entry name" value="Histidine kinase-like ATPase, C-terminal domain"/>
    <property type="match status" value="1"/>
</dbReference>
<dbReference type="CDD" id="cd00082">
    <property type="entry name" value="HisKA"/>
    <property type="match status" value="1"/>
</dbReference>
<dbReference type="FunFam" id="3.40.50.2300:FF:000632">
    <property type="entry name" value="Sensor histidine kinase/response regulator, putative"/>
    <property type="match status" value="1"/>
</dbReference>
<accession>A0A5N6JGC9</accession>
<feature type="region of interest" description="Disordered" evidence="7">
    <location>
        <begin position="861"/>
        <end position="880"/>
    </location>
</feature>
<dbReference type="CDD" id="cd17546">
    <property type="entry name" value="REC_hyHK_CKI1_RcsC-like"/>
    <property type="match status" value="1"/>
</dbReference>
<evidence type="ECO:0000259" key="9">
    <source>
        <dbReference type="PROSITE" id="PS50110"/>
    </source>
</evidence>
<keyword evidence="11" id="KW-1185">Reference proteome</keyword>
<proteinExistence type="predicted"/>
<evidence type="ECO:0000256" key="2">
    <source>
        <dbReference type="ARBA" id="ARBA00012438"/>
    </source>
</evidence>
<dbReference type="InterPro" id="IPR036890">
    <property type="entry name" value="HATPase_C_sf"/>
</dbReference>
<dbReference type="InterPro" id="IPR036097">
    <property type="entry name" value="HisK_dim/P_sf"/>
</dbReference>
<dbReference type="SMART" id="SM00387">
    <property type="entry name" value="HATPase_c"/>
    <property type="match status" value="1"/>
</dbReference>
<evidence type="ECO:0000259" key="8">
    <source>
        <dbReference type="PROSITE" id="PS50109"/>
    </source>
</evidence>
<evidence type="ECO:0000313" key="10">
    <source>
        <dbReference type="EMBL" id="KAB8277921.1"/>
    </source>
</evidence>
<feature type="region of interest" description="Disordered" evidence="7">
    <location>
        <begin position="464"/>
        <end position="491"/>
    </location>
</feature>
<dbReference type="InterPro" id="IPR004358">
    <property type="entry name" value="Sig_transdc_His_kin-like_C"/>
</dbReference>
<feature type="modified residue" description="4-aspartylphosphate" evidence="6">
    <location>
        <position position="1154"/>
    </location>
</feature>
<dbReference type="GO" id="GO:0000155">
    <property type="term" value="F:phosphorelay sensor kinase activity"/>
    <property type="evidence" value="ECO:0007669"/>
    <property type="project" value="InterPro"/>
</dbReference>
<feature type="region of interest" description="Disordered" evidence="7">
    <location>
        <begin position="1043"/>
        <end position="1063"/>
    </location>
</feature>
<dbReference type="InterPro" id="IPR003661">
    <property type="entry name" value="HisK_dim/P_dom"/>
</dbReference>
<dbReference type="EMBL" id="ML732770">
    <property type="protein sequence ID" value="KAB8277921.1"/>
    <property type="molecule type" value="Genomic_DNA"/>
</dbReference>
<dbReference type="GO" id="GO:0009927">
    <property type="term" value="F:histidine phosphotransfer kinase activity"/>
    <property type="evidence" value="ECO:0007669"/>
    <property type="project" value="TreeGrafter"/>
</dbReference>
<comment type="catalytic activity">
    <reaction evidence="1">
        <text>ATP + protein L-histidine = ADP + protein N-phospho-L-histidine.</text>
        <dbReference type="EC" id="2.7.13.3"/>
    </reaction>
</comment>
<feature type="compositionally biased region" description="Low complexity" evidence="7">
    <location>
        <begin position="1049"/>
        <end position="1062"/>
    </location>
</feature>
<feature type="region of interest" description="Disordered" evidence="7">
    <location>
        <begin position="309"/>
        <end position="347"/>
    </location>
</feature>
<dbReference type="InterPro" id="IPR005467">
    <property type="entry name" value="His_kinase_dom"/>
</dbReference>
<feature type="compositionally biased region" description="Basic and acidic residues" evidence="7">
    <location>
        <begin position="464"/>
        <end position="474"/>
    </location>
</feature>